<dbReference type="RefSeq" id="WP_243919595.1">
    <property type="nucleotide sequence ID" value="NZ_JALHLG010000007.1"/>
</dbReference>
<keyword evidence="4" id="KW-1185">Reference proteome</keyword>
<feature type="compositionally biased region" description="Pro residues" evidence="1">
    <location>
        <begin position="190"/>
        <end position="208"/>
    </location>
</feature>
<evidence type="ECO:0008006" key="5">
    <source>
        <dbReference type="Google" id="ProtNLM"/>
    </source>
</evidence>
<accession>A0ABT0BP24</accession>
<protein>
    <recommendedName>
        <fullName evidence="5">LPXTG-motif cell wall-anchored protein</fullName>
    </recommendedName>
</protein>
<feature type="signal peptide" evidence="2">
    <location>
        <begin position="1"/>
        <end position="21"/>
    </location>
</feature>
<evidence type="ECO:0000313" key="4">
    <source>
        <dbReference type="Proteomes" id="UP001202281"/>
    </source>
</evidence>
<organism evidence="3 4">
    <name type="scientific">Novosphingobium beihaiensis</name>
    <dbReference type="NCBI Taxonomy" id="2930389"/>
    <lineage>
        <taxon>Bacteria</taxon>
        <taxon>Pseudomonadati</taxon>
        <taxon>Pseudomonadota</taxon>
        <taxon>Alphaproteobacteria</taxon>
        <taxon>Sphingomonadales</taxon>
        <taxon>Sphingomonadaceae</taxon>
        <taxon>Novosphingobium</taxon>
    </lineage>
</organism>
<evidence type="ECO:0000313" key="3">
    <source>
        <dbReference type="EMBL" id="MCJ2186799.1"/>
    </source>
</evidence>
<feature type="chain" id="PRO_5045641159" description="LPXTG-motif cell wall-anchored protein" evidence="2">
    <location>
        <begin position="22"/>
        <end position="387"/>
    </location>
</feature>
<proteinExistence type="predicted"/>
<evidence type="ECO:0000256" key="2">
    <source>
        <dbReference type="SAM" id="SignalP"/>
    </source>
</evidence>
<feature type="region of interest" description="Disordered" evidence="1">
    <location>
        <begin position="22"/>
        <end position="144"/>
    </location>
</feature>
<evidence type="ECO:0000256" key="1">
    <source>
        <dbReference type="SAM" id="MobiDB-lite"/>
    </source>
</evidence>
<keyword evidence="2" id="KW-0732">Signal</keyword>
<name>A0ABT0BP24_9SPHN</name>
<sequence length="387" mass="39642">MFRARAAAALIAALCAAPALPQSLSGWSLPTPEPSGTPPAAQGPVDTQNPVVRPAAPETAPSTPPSPEAASPKPAPRPSDTPVPKSAPTASTPAQAAPESSPRHPAAPAPAATAPASALPAATATPEAHSAPAAPEPPPVASPAPEGEWPLWWWALPAALAVLAAGLLLLRRRSQNAPPEGTALADTPAAPRPAPPPPAFAPAPSPPAERPRASGDLMFEPQTMRLSLVYATLQFRLVLTAKTAIPPGKLLADMISAHTSLPQAMQLAPPPEALGTVHSFPRMSPGEVLDLKGELQLPLAAVRPLQRGKAAFLVPLVRLALLGENDPALPRLELGFAFTVGLPGEGPSLAPLRLDTGPRDFTGLDAREIETARRTVLLALDPDRAAG</sequence>
<comment type="caution">
    <text evidence="3">The sequence shown here is derived from an EMBL/GenBank/DDBJ whole genome shotgun (WGS) entry which is preliminary data.</text>
</comment>
<dbReference type="Proteomes" id="UP001202281">
    <property type="component" value="Unassembled WGS sequence"/>
</dbReference>
<feature type="compositionally biased region" description="Pro residues" evidence="1">
    <location>
        <begin position="62"/>
        <end position="81"/>
    </location>
</feature>
<dbReference type="EMBL" id="JALHLG010000007">
    <property type="protein sequence ID" value="MCJ2186799.1"/>
    <property type="molecule type" value="Genomic_DNA"/>
</dbReference>
<feature type="compositionally biased region" description="Low complexity" evidence="1">
    <location>
        <begin position="82"/>
        <end position="133"/>
    </location>
</feature>
<reference evidence="3 4" key="1">
    <citation type="submission" date="2022-04" db="EMBL/GenBank/DDBJ databases">
        <title>Identification of a novel bacterium isolated from mangrove sediments.</title>
        <authorList>
            <person name="Pan X."/>
        </authorList>
    </citation>
    <scope>NUCLEOTIDE SEQUENCE [LARGE SCALE GENOMIC DNA]</scope>
    <source>
        <strain evidence="3 4">B2638</strain>
    </source>
</reference>
<gene>
    <name evidence="3" type="ORF">MTR66_08235</name>
</gene>
<feature type="region of interest" description="Disordered" evidence="1">
    <location>
        <begin position="177"/>
        <end position="215"/>
    </location>
</feature>